<evidence type="ECO:0000256" key="11">
    <source>
        <dbReference type="PIRNR" id="PIRNR006230"/>
    </source>
</evidence>
<dbReference type="PANTHER" id="PTHR45782">
    <property type="entry name" value="MITOCHONDRIAL RIBOSOME-ASSOCIATED GTPASE 1"/>
    <property type="match status" value="1"/>
</dbReference>
<comment type="similarity">
    <text evidence="11">Belongs to the TRAFAC class YlqF/YawG GTPase family. MTG1 subfamily.</text>
</comment>
<dbReference type="CDD" id="cd01856">
    <property type="entry name" value="YlqF"/>
    <property type="match status" value="1"/>
</dbReference>
<keyword evidence="4" id="KW-0690">Ribosome biogenesis</keyword>
<evidence type="ECO:0000256" key="6">
    <source>
        <dbReference type="ARBA" id="ARBA00022801"/>
    </source>
</evidence>
<feature type="binding site" evidence="12">
    <location>
        <position position="174"/>
    </location>
    <ligand>
        <name>GTP</name>
        <dbReference type="ChEBI" id="CHEBI:37565"/>
    </ligand>
</feature>
<accession>A0A5S9M8W3</accession>
<evidence type="ECO:0000256" key="9">
    <source>
        <dbReference type="ARBA" id="ARBA00025021"/>
    </source>
</evidence>
<dbReference type="GO" id="GO:0042254">
    <property type="term" value="P:ribosome biogenesis"/>
    <property type="evidence" value="ECO:0007669"/>
    <property type="project" value="UniProtKB-KW"/>
</dbReference>
<dbReference type="Proteomes" id="UP000464658">
    <property type="component" value="Chromosome"/>
</dbReference>
<dbReference type="PRINTS" id="PR00326">
    <property type="entry name" value="GTP1OBG"/>
</dbReference>
<keyword evidence="3 11" id="KW-0963">Cytoplasm</keyword>
<dbReference type="PROSITE" id="PS51721">
    <property type="entry name" value="G_CP"/>
    <property type="match status" value="1"/>
</dbReference>
<dbReference type="NCBIfam" id="TIGR03596">
    <property type="entry name" value="GTPase_YlqF"/>
    <property type="match status" value="1"/>
</dbReference>
<comment type="function">
    <text evidence="9">Essential protein that is required for a late step of 50S ribosomal subunit assembly. Has GTPase activity that is stimulated by interaction with the immature 50S ribosome subunit. Binds to the 23S rRNA. Required for the association of ribosomal proteins rplP and rpmA with the large subunit.</text>
</comment>
<comment type="subunit">
    <text evidence="10">Interacts with ctc. Interacts with the immature 50S ribosome subunit. 2 molecules of rbgA bind to one 50S subunit.</text>
</comment>
<evidence type="ECO:0000256" key="8">
    <source>
        <dbReference type="ARBA" id="ARBA00023134"/>
    </source>
</evidence>
<evidence type="ECO:0000259" key="13">
    <source>
        <dbReference type="PROSITE" id="PS51721"/>
    </source>
</evidence>
<dbReference type="FunFam" id="3.40.50.300:FF:000590">
    <property type="entry name" value="Ribosome biogenesis GTPase A"/>
    <property type="match status" value="1"/>
</dbReference>
<dbReference type="InterPro" id="IPR006073">
    <property type="entry name" value="GTP-bd"/>
</dbReference>
<comment type="subcellular location">
    <subcellularLocation>
        <location evidence="1 11">Cytoplasm</location>
    </subcellularLocation>
</comment>
<dbReference type="PIRSF" id="PIRSF006230">
    <property type="entry name" value="MG442"/>
    <property type="match status" value="1"/>
</dbReference>
<dbReference type="GO" id="GO:0003723">
    <property type="term" value="F:RNA binding"/>
    <property type="evidence" value="ECO:0007669"/>
    <property type="project" value="UniProtKB-KW"/>
</dbReference>
<dbReference type="AlphaFoldDB" id="A0A5S9M8W3"/>
<evidence type="ECO:0000256" key="4">
    <source>
        <dbReference type="ARBA" id="ARBA00022517"/>
    </source>
</evidence>
<evidence type="ECO:0000256" key="10">
    <source>
        <dbReference type="ARBA" id="ARBA00025856"/>
    </source>
</evidence>
<evidence type="ECO:0000313" key="14">
    <source>
        <dbReference type="EMBL" id="BBP89308.1"/>
    </source>
</evidence>
<feature type="binding site" evidence="12">
    <location>
        <begin position="58"/>
        <end position="61"/>
    </location>
    <ligand>
        <name>GTP</name>
        <dbReference type="ChEBI" id="CHEBI:37565"/>
    </ligand>
</feature>
<reference evidence="14 15" key="1">
    <citation type="submission" date="2019-12" db="EMBL/GenBank/DDBJ databases">
        <title>Full genome sequence of a Bacillus safensis strain isolated from commercially available natto in Indonesia.</title>
        <authorList>
            <person name="Yoshida M."/>
            <person name="Uomi M."/>
            <person name="Waturangi D."/>
            <person name="Ekaputri J.J."/>
            <person name="Setiamarga D.H.E."/>
        </authorList>
    </citation>
    <scope>NUCLEOTIDE SEQUENCE [LARGE SCALE GENOMIC DNA]</scope>
    <source>
        <strain evidence="14 15">IDN1</strain>
    </source>
</reference>
<evidence type="ECO:0000313" key="15">
    <source>
        <dbReference type="Proteomes" id="UP000464658"/>
    </source>
</evidence>
<dbReference type="Pfam" id="PF01926">
    <property type="entry name" value="MMR_HSR1"/>
    <property type="match status" value="1"/>
</dbReference>
<evidence type="ECO:0000256" key="5">
    <source>
        <dbReference type="ARBA" id="ARBA00022741"/>
    </source>
</evidence>
<proteinExistence type="inferred from homology"/>
<evidence type="ECO:0000256" key="1">
    <source>
        <dbReference type="ARBA" id="ARBA00004496"/>
    </source>
</evidence>
<dbReference type="PANTHER" id="PTHR45782:SF4">
    <property type="entry name" value="MITOCHONDRIAL RIBOSOME-ASSOCIATED GTPASE 1"/>
    <property type="match status" value="1"/>
</dbReference>
<dbReference type="InterPro" id="IPR027417">
    <property type="entry name" value="P-loop_NTPase"/>
</dbReference>
<feature type="domain" description="CP-type G" evidence="13">
    <location>
        <begin position="14"/>
        <end position="178"/>
    </location>
</feature>
<gene>
    <name evidence="14" type="primary">rbgA</name>
    <name evidence="14" type="ORF">BsIDN1_29260</name>
</gene>
<sequence length="336" mass="38489">MTIQWFPGHMAKARREVTEKLKLIDIVFELTDARIPMSSRNPMIEEILQNKPKIMLLNKADKADPRMTKEWQAHFEQQGVRSLAINSVDGQGLNQIITTSKEILKEKFDRMKAKGVKPRAIRALIIGIPNVGKSTLINRLAKKNIAKTGDRPGITTSQQWVKVGKELELLDTPGILWPKFEDEQVGLRLAVTGAIKDSIINLQDVAVYALRFLEENYPEREKKRYDLAEIPEDTVELFDAIGTKRGCLMRGDSLTMTKPPKSLFGIFEQKNLVPSLLRSLKAKKDTQLMRVFIFAKNCRYKEGGCEKKPMYTVKQIKRTNRKACRRRVIHSRACER</sequence>
<feature type="binding site" evidence="12">
    <location>
        <begin position="130"/>
        <end position="135"/>
    </location>
    <ligand>
        <name>GTP</name>
        <dbReference type="ChEBI" id="CHEBI:37565"/>
    </ligand>
</feature>
<name>A0A5S9M8W3_BACIA</name>
<dbReference type="GO" id="GO:0005525">
    <property type="term" value="F:GTP binding"/>
    <property type="evidence" value="ECO:0007669"/>
    <property type="project" value="UniProtKB-KW"/>
</dbReference>
<protein>
    <recommendedName>
        <fullName evidence="2 11">Ribosome biogenesis GTPase A</fullName>
    </recommendedName>
</protein>
<organism evidence="14 15">
    <name type="scientific">Bacillus safensis</name>
    <dbReference type="NCBI Taxonomy" id="561879"/>
    <lineage>
        <taxon>Bacteria</taxon>
        <taxon>Bacillati</taxon>
        <taxon>Bacillota</taxon>
        <taxon>Bacilli</taxon>
        <taxon>Bacillales</taxon>
        <taxon>Bacillaceae</taxon>
        <taxon>Bacillus</taxon>
    </lineage>
</organism>
<dbReference type="SUPFAM" id="SSF52540">
    <property type="entry name" value="P-loop containing nucleoside triphosphate hydrolases"/>
    <property type="match status" value="1"/>
</dbReference>
<keyword evidence="8 11" id="KW-0342">GTP-binding</keyword>
<dbReference type="InterPro" id="IPR019991">
    <property type="entry name" value="GTP-bd_ribosome_bgen"/>
</dbReference>
<dbReference type="Gene3D" id="3.40.50.300">
    <property type="entry name" value="P-loop containing nucleotide triphosphate hydrolases"/>
    <property type="match status" value="1"/>
</dbReference>
<keyword evidence="6" id="KW-0378">Hydrolase</keyword>
<dbReference type="InterPro" id="IPR016478">
    <property type="entry name" value="GTPase_MTG1"/>
</dbReference>
<comment type="function">
    <text evidence="11">Required for a late step of 50S ribosomal subunit assembly. Has GTPase activity.</text>
</comment>
<keyword evidence="5 11" id="KW-0547">Nucleotide-binding</keyword>
<dbReference type="EMBL" id="AP021906">
    <property type="protein sequence ID" value="BBP89308.1"/>
    <property type="molecule type" value="Genomic_DNA"/>
</dbReference>
<evidence type="ECO:0000256" key="12">
    <source>
        <dbReference type="PIRSR" id="PIRSR006230-1"/>
    </source>
</evidence>
<dbReference type="Gene3D" id="1.10.1580.10">
    <property type="match status" value="1"/>
</dbReference>
<feature type="binding site" evidence="12">
    <location>
        <begin position="86"/>
        <end position="87"/>
    </location>
    <ligand>
        <name>GTP</name>
        <dbReference type="ChEBI" id="CHEBI:37565"/>
    </ligand>
</feature>
<evidence type="ECO:0000256" key="2">
    <source>
        <dbReference type="ARBA" id="ARBA00014898"/>
    </source>
</evidence>
<keyword evidence="7" id="KW-0694">RNA-binding</keyword>
<dbReference type="InterPro" id="IPR030378">
    <property type="entry name" value="G_CP_dom"/>
</dbReference>
<dbReference type="GO" id="GO:0005737">
    <property type="term" value="C:cytoplasm"/>
    <property type="evidence" value="ECO:0007669"/>
    <property type="project" value="UniProtKB-SubCell"/>
</dbReference>
<dbReference type="InterPro" id="IPR023179">
    <property type="entry name" value="GTP-bd_ortho_bundle_sf"/>
</dbReference>
<dbReference type="GO" id="GO:0006412">
    <property type="term" value="P:translation"/>
    <property type="evidence" value="ECO:0007669"/>
    <property type="project" value="TreeGrafter"/>
</dbReference>
<evidence type="ECO:0000256" key="7">
    <source>
        <dbReference type="ARBA" id="ARBA00022884"/>
    </source>
</evidence>
<dbReference type="FunFam" id="1.10.1580.10:FF:000003">
    <property type="entry name" value="Ribosome biogenesis GTPase A"/>
    <property type="match status" value="1"/>
</dbReference>
<evidence type="ECO:0000256" key="3">
    <source>
        <dbReference type="ARBA" id="ARBA00022490"/>
    </source>
</evidence>
<dbReference type="GO" id="GO:0003924">
    <property type="term" value="F:GTPase activity"/>
    <property type="evidence" value="ECO:0007669"/>
    <property type="project" value="TreeGrafter"/>
</dbReference>